<organism evidence="2 3">
    <name type="scientific">Fragilariopsis cylindrus CCMP1102</name>
    <dbReference type="NCBI Taxonomy" id="635003"/>
    <lineage>
        <taxon>Eukaryota</taxon>
        <taxon>Sar</taxon>
        <taxon>Stramenopiles</taxon>
        <taxon>Ochrophyta</taxon>
        <taxon>Bacillariophyta</taxon>
        <taxon>Bacillariophyceae</taxon>
        <taxon>Bacillariophycidae</taxon>
        <taxon>Bacillariales</taxon>
        <taxon>Bacillariaceae</taxon>
        <taxon>Fragilariopsis</taxon>
    </lineage>
</organism>
<dbReference type="KEGG" id="fcy:FRACYDRAFT_235519"/>
<evidence type="ECO:0000313" key="2">
    <source>
        <dbReference type="EMBL" id="OEU19465.1"/>
    </source>
</evidence>
<dbReference type="AlphaFoldDB" id="A0A1E7FN00"/>
<dbReference type="EMBL" id="KV784355">
    <property type="protein sequence ID" value="OEU19465.1"/>
    <property type="molecule type" value="Genomic_DNA"/>
</dbReference>
<sequence length="934" mass="104983">MEGINDRKGAGIGARPIYFQPRNSSLGPSSITPYELKGTTLTASILPSNESKSMLHMAPCLGAALSYSPILGNLIRLGQRQCIPQSLYDDDDDDNGNTNNSNNNNNSVNDDTLLSNQLFQIGFLANNIYFQLIQESPIHLIKNKSKPAYYLTPGLIGSYLFHSTTMNTTVNNKHDKSKKKKNTDTDTTAEVAKQFRSILKSDFGIKSNHIYNTKWTGISLARWMDLLLLIPLPPDNNNTDNNSSSNNNDTEGSALQNHYQCLVSTVWLIALFGVVETNVSPSKESSKESLSLVEYYKAILNDKSMDDSFIVDEFSLKSTSKFTEHDLSPNNINVAMDQLFDYYSSSNSSYPSSLIDDHDDAAAARSLELVCASIILQQQHEQQQERLQPPVVSNGYYSPSSSIVDDDDESDISQAVVADCTEVAIREILYILLWDDIKGNLDITRLPNTASELLKDVLLYENQQQFTYNNRKNTVTMGQQSHQEQQQQQKVLGQIWFDLFSNLSSCDYLAECKCKSTTNNNLYYYELAPTIENISKVLYQLFINNGGDDNSDGKDEDDDDTSSSSSSTWTSLYDLSNFWSSSLPTSSNKLLVRQDRLRHHAQSGSIIEHEIISMQVQDCFRAIEIRLRCDYNKLSGMAAVTHLIQPRKESLSLFTDCTNKIAQKLYNLCFINNSNHDNNSINDRKDNSRSNNNNDSLMMLCLALQPIHEFENEEEESNGSMSAVSKSLLLLSIPYGPDRRELSWPSLSETDTENDGNISNNQQEQEHDEQEQNRISGSILKNNILRACTLICNNYNPSSYPNTGSQLLCWLLQESSTVIESSSPSYLSSSISYDHDDNESSAYYNMFAIEAALLSLPISVLNHDDMLEAIERNTSTNIGGSSIVKFIRWKIFKNISVIDVLIMRQSKSSVPFNDLVELLSLLRLYYYSTTDVTT</sequence>
<feature type="region of interest" description="Disordered" evidence="1">
    <location>
        <begin position="86"/>
        <end position="109"/>
    </location>
</feature>
<protein>
    <submittedName>
        <fullName evidence="2">Uncharacterized protein</fullName>
    </submittedName>
</protein>
<name>A0A1E7FN00_9STRA</name>
<dbReference type="PANTHER" id="PTHR20916">
    <property type="entry name" value="CYSTEINE AND GLYCINE-RICH PROTEIN 2 BINDING PROTEIN"/>
    <property type="match status" value="1"/>
</dbReference>
<feature type="compositionally biased region" description="Low complexity" evidence="1">
    <location>
        <begin position="96"/>
        <end position="109"/>
    </location>
</feature>
<dbReference type="GO" id="GO:0004402">
    <property type="term" value="F:histone acetyltransferase activity"/>
    <property type="evidence" value="ECO:0007669"/>
    <property type="project" value="TreeGrafter"/>
</dbReference>
<gene>
    <name evidence="2" type="ORF">FRACYDRAFT_235519</name>
</gene>
<feature type="compositionally biased region" description="Polar residues" evidence="1">
    <location>
        <begin position="745"/>
        <end position="759"/>
    </location>
</feature>
<dbReference type="OrthoDB" id="48787at2759"/>
<dbReference type="PANTHER" id="PTHR20916:SF26">
    <property type="entry name" value="CYSTEINE-RICH PROTEIN 2-BINDING PROTEIN"/>
    <property type="match status" value="1"/>
</dbReference>
<keyword evidence="3" id="KW-1185">Reference proteome</keyword>
<dbReference type="InParanoid" id="A0A1E7FN00"/>
<evidence type="ECO:0000256" key="1">
    <source>
        <dbReference type="SAM" id="MobiDB-lite"/>
    </source>
</evidence>
<dbReference type="Proteomes" id="UP000095751">
    <property type="component" value="Unassembled WGS sequence"/>
</dbReference>
<feature type="region of interest" description="Disordered" evidence="1">
    <location>
        <begin position="549"/>
        <end position="569"/>
    </location>
</feature>
<feature type="region of interest" description="Disordered" evidence="1">
    <location>
        <begin position="742"/>
        <end position="773"/>
    </location>
</feature>
<reference evidence="2 3" key="1">
    <citation type="submission" date="2016-09" db="EMBL/GenBank/DDBJ databases">
        <title>Extensive genetic diversity and differential bi-allelic expression allows diatom success in the polar Southern Ocean.</title>
        <authorList>
            <consortium name="DOE Joint Genome Institute"/>
            <person name="Mock T."/>
            <person name="Otillar R.P."/>
            <person name="Strauss J."/>
            <person name="Dupont C."/>
            <person name="Frickenhaus S."/>
            <person name="Maumus F."/>
            <person name="Mcmullan M."/>
            <person name="Sanges R."/>
            <person name="Schmutz J."/>
            <person name="Toseland A."/>
            <person name="Valas R."/>
            <person name="Veluchamy A."/>
            <person name="Ward B.J."/>
            <person name="Allen A."/>
            <person name="Barry K."/>
            <person name="Falciatore A."/>
            <person name="Ferrante M."/>
            <person name="Fortunato A.E."/>
            <person name="Gloeckner G."/>
            <person name="Gruber A."/>
            <person name="Hipkin R."/>
            <person name="Janech M."/>
            <person name="Kroth P."/>
            <person name="Leese F."/>
            <person name="Lindquist E."/>
            <person name="Lyon B.R."/>
            <person name="Martin J."/>
            <person name="Mayer C."/>
            <person name="Parker M."/>
            <person name="Quesneville H."/>
            <person name="Raymond J."/>
            <person name="Uhlig C."/>
            <person name="Valentin K.U."/>
            <person name="Worden A.Z."/>
            <person name="Armbrust E.V."/>
            <person name="Bowler C."/>
            <person name="Green B."/>
            <person name="Moulton V."/>
            <person name="Van Oosterhout C."/>
            <person name="Grigoriev I."/>
        </authorList>
    </citation>
    <scope>NUCLEOTIDE SEQUENCE [LARGE SCALE GENOMIC DNA]</scope>
    <source>
        <strain evidence="2 3">CCMP1102</strain>
    </source>
</reference>
<proteinExistence type="predicted"/>
<evidence type="ECO:0000313" key="3">
    <source>
        <dbReference type="Proteomes" id="UP000095751"/>
    </source>
</evidence>
<accession>A0A1E7FN00</accession>